<dbReference type="PANTHER" id="PTHR34598">
    <property type="entry name" value="BLL6449 PROTEIN"/>
    <property type="match status" value="1"/>
</dbReference>
<dbReference type="AlphaFoldDB" id="A0A2V5HXE2"/>
<evidence type="ECO:0000313" key="3">
    <source>
        <dbReference type="Proteomes" id="UP000248817"/>
    </source>
</evidence>
<dbReference type="NCBIfam" id="NF041278">
    <property type="entry name" value="CmcJ_NvfI_EfuI"/>
    <property type="match status" value="1"/>
</dbReference>
<evidence type="ECO:0000256" key="1">
    <source>
        <dbReference type="ARBA" id="ARBA00023604"/>
    </source>
</evidence>
<keyword evidence="2" id="KW-0808">Transferase</keyword>
<gene>
    <name evidence="2" type="ORF">BP00DRAFT_430008</name>
</gene>
<dbReference type="GO" id="GO:0016491">
    <property type="term" value="F:oxidoreductase activity"/>
    <property type="evidence" value="ECO:0007669"/>
    <property type="project" value="InterPro"/>
</dbReference>
<dbReference type="Proteomes" id="UP000248817">
    <property type="component" value="Unassembled WGS sequence"/>
</dbReference>
<dbReference type="GO" id="GO:0008168">
    <property type="term" value="F:methyltransferase activity"/>
    <property type="evidence" value="ECO:0007669"/>
    <property type="project" value="UniProtKB-KW"/>
</dbReference>
<dbReference type="PANTHER" id="PTHR34598:SF1">
    <property type="entry name" value="PUTATIVE (AFU_ORTHOLOGUE AFUA_3G13140)-RELATED"/>
    <property type="match status" value="1"/>
</dbReference>
<organism evidence="2 3">
    <name type="scientific">Aspergillus indologenus CBS 114.80</name>
    <dbReference type="NCBI Taxonomy" id="1450541"/>
    <lineage>
        <taxon>Eukaryota</taxon>
        <taxon>Fungi</taxon>
        <taxon>Dikarya</taxon>
        <taxon>Ascomycota</taxon>
        <taxon>Pezizomycotina</taxon>
        <taxon>Eurotiomycetes</taxon>
        <taxon>Eurotiomycetidae</taxon>
        <taxon>Eurotiales</taxon>
        <taxon>Aspergillaceae</taxon>
        <taxon>Aspergillus</taxon>
        <taxon>Aspergillus subgen. Circumdati</taxon>
    </lineage>
</organism>
<comment type="similarity">
    <text evidence="1">Belongs to the asaB hydroxylase/desaturase family.</text>
</comment>
<name>A0A2V5HXE2_9EURO</name>
<proteinExistence type="inferred from homology"/>
<sequence>MSLTMTAQGDVTAEINFYRAPADGSAPFAYVEQPPAGQPQQNFSQTTQQVPLRDIRGHEDEYSLAKDAFQVFRGVPSAMSYAQFDSDEAIREIYYPETERFLLEHVPGAQRVVIFDHTVRKHDPSASRQPVTYAHVDQTAAAAEARVRRSIADPAEAEKLAQGRFRIINVWRPINGRVESLPLAFASGSSTDPADLIPVQRRYPTFTGETMSVQYRPSQKWLYWSHVDDDERILLQCSDNQPGAVARVPHAAFVHPRSPADAKPRESIEVRALVFD</sequence>
<dbReference type="EMBL" id="KZ825586">
    <property type="protein sequence ID" value="PYI26774.1"/>
    <property type="molecule type" value="Genomic_DNA"/>
</dbReference>
<accession>A0A2V5HXE2</accession>
<keyword evidence="2" id="KW-0489">Methyltransferase</keyword>
<dbReference type="InterPro" id="IPR044053">
    <property type="entry name" value="AsaB-like"/>
</dbReference>
<reference evidence="2 3" key="1">
    <citation type="submission" date="2018-02" db="EMBL/GenBank/DDBJ databases">
        <title>The genomes of Aspergillus section Nigri reveals drivers in fungal speciation.</title>
        <authorList>
            <consortium name="DOE Joint Genome Institute"/>
            <person name="Vesth T.C."/>
            <person name="Nybo J."/>
            <person name="Theobald S."/>
            <person name="Brandl J."/>
            <person name="Frisvad J.C."/>
            <person name="Nielsen K.F."/>
            <person name="Lyhne E.K."/>
            <person name="Kogle M.E."/>
            <person name="Kuo A."/>
            <person name="Riley R."/>
            <person name="Clum A."/>
            <person name="Nolan M."/>
            <person name="Lipzen A."/>
            <person name="Salamov A."/>
            <person name="Henrissat B."/>
            <person name="Wiebenga A."/>
            <person name="De vries R.P."/>
            <person name="Grigoriev I.V."/>
            <person name="Mortensen U.H."/>
            <person name="Andersen M.R."/>
            <person name="Baker S.E."/>
        </authorList>
    </citation>
    <scope>NUCLEOTIDE SEQUENCE [LARGE SCALE GENOMIC DNA]</scope>
    <source>
        <strain evidence="2 3">CBS 114.80</strain>
    </source>
</reference>
<protein>
    <submittedName>
        <fullName evidence="2">Putative methyltransferase</fullName>
    </submittedName>
</protein>
<keyword evidence="3" id="KW-1185">Reference proteome</keyword>
<evidence type="ECO:0000313" key="2">
    <source>
        <dbReference type="EMBL" id="PYI26774.1"/>
    </source>
</evidence>
<dbReference type="GO" id="GO:0032259">
    <property type="term" value="P:methylation"/>
    <property type="evidence" value="ECO:0007669"/>
    <property type="project" value="UniProtKB-KW"/>
</dbReference>